<keyword evidence="3" id="KW-1185">Reference proteome</keyword>
<gene>
    <name evidence="2" type="primary">Necator_chrIII.g10651</name>
    <name evidence="2" type="ORF">RB195_009886</name>
</gene>
<comment type="caution">
    <text evidence="2">The sequence shown here is derived from an EMBL/GenBank/DDBJ whole genome shotgun (WGS) entry which is preliminary data.</text>
</comment>
<evidence type="ECO:0000256" key="1">
    <source>
        <dbReference type="SAM" id="MobiDB-lite"/>
    </source>
</evidence>
<feature type="region of interest" description="Disordered" evidence="1">
    <location>
        <begin position="1"/>
        <end position="61"/>
    </location>
</feature>
<evidence type="ECO:0008006" key="4">
    <source>
        <dbReference type="Google" id="ProtNLM"/>
    </source>
</evidence>
<name>A0ABR1CWT7_NECAM</name>
<feature type="compositionally biased region" description="Basic and acidic residues" evidence="1">
    <location>
        <begin position="1"/>
        <end position="18"/>
    </location>
</feature>
<dbReference type="Proteomes" id="UP001303046">
    <property type="component" value="Unassembled WGS sequence"/>
</dbReference>
<reference evidence="2 3" key="1">
    <citation type="submission" date="2023-08" db="EMBL/GenBank/DDBJ databases">
        <title>A Necator americanus chromosomal reference genome.</title>
        <authorList>
            <person name="Ilik V."/>
            <person name="Petrzelkova K.J."/>
            <person name="Pardy F."/>
            <person name="Fuh T."/>
            <person name="Niatou-Singa F.S."/>
            <person name="Gouil Q."/>
            <person name="Baker L."/>
            <person name="Ritchie M.E."/>
            <person name="Jex A.R."/>
            <person name="Gazzola D."/>
            <person name="Li H."/>
            <person name="Toshio Fujiwara R."/>
            <person name="Zhan B."/>
            <person name="Aroian R.V."/>
            <person name="Pafco B."/>
            <person name="Schwarz E.M."/>
        </authorList>
    </citation>
    <scope>NUCLEOTIDE SEQUENCE [LARGE SCALE GENOMIC DNA]</scope>
    <source>
        <strain evidence="2 3">Aroian</strain>
        <tissue evidence="2">Whole animal</tissue>
    </source>
</reference>
<protein>
    <recommendedName>
        <fullName evidence="4">C2 NT-type domain-containing protein</fullName>
    </recommendedName>
</protein>
<accession>A0ABR1CWT7</accession>
<evidence type="ECO:0000313" key="2">
    <source>
        <dbReference type="EMBL" id="KAK6742293.1"/>
    </source>
</evidence>
<evidence type="ECO:0000313" key="3">
    <source>
        <dbReference type="Proteomes" id="UP001303046"/>
    </source>
</evidence>
<dbReference type="EMBL" id="JAVFWL010000003">
    <property type="protein sequence ID" value="KAK6742293.1"/>
    <property type="molecule type" value="Genomic_DNA"/>
</dbReference>
<sequence length="115" mass="12797">MHGRLMRTDRPHRLHVQEETSTPPAYVAGFKPFNARGAAQAEDKDSQISSRLCSKGKQSPVGYPEIQSCEGAVAFDSDHRQFFLNLKIRFHKRNGGISSSTDFKIDMAGLNDEAC</sequence>
<proteinExistence type="predicted"/>
<organism evidence="2 3">
    <name type="scientific">Necator americanus</name>
    <name type="common">Human hookworm</name>
    <dbReference type="NCBI Taxonomy" id="51031"/>
    <lineage>
        <taxon>Eukaryota</taxon>
        <taxon>Metazoa</taxon>
        <taxon>Ecdysozoa</taxon>
        <taxon>Nematoda</taxon>
        <taxon>Chromadorea</taxon>
        <taxon>Rhabditida</taxon>
        <taxon>Rhabditina</taxon>
        <taxon>Rhabditomorpha</taxon>
        <taxon>Strongyloidea</taxon>
        <taxon>Ancylostomatidae</taxon>
        <taxon>Bunostominae</taxon>
        <taxon>Necator</taxon>
    </lineage>
</organism>